<evidence type="ECO:0000256" key="2">
    <source>
        <dbReference type="ARBA" id="ARBA00022741"/>
    </source>
</evidence>
<evidence type="ECO:0000313" key="6">
    <source>
        <dbReference type="Proteomes" id="UP000177140"/>
    </source>
</evidence>
<dbReference type="InterPro" id="IPR027417">
    <property type="entry name" value="P-loop_NTPase"/>
</dbReference>
<dbReference type="EMBL" id="MHTM01000040">
    <property type="protein sequence ID" value="OHA61150.1"/>
    <property type="molecule type" value="Genomic_DNA"/>
</dbReference>
<dbReference type="SUPFAM" id="SSF52540">
    <property type="entry name" value="P-loop containing nucleoside triphosphate hydrolases"/>
    <property type="match status" value="1"/>
</dbReference>
<proteinExistence type="inferred from homology"/>
<keyword evidence="3" id="KW-0067">ATP-binding</keyword>
<organism evidence="5 6">
    <name type="scientific">Candidatus Vogelbacteria bacterium RIFOXYD2_FULL_44_9</name>
    <dbReference type="NCBI Taxonomy" id="1802441"/>
    <lineage>
        <taxon>Bacteria</taxon>
        <taxon>Candidatus Vogeliibacteriota</taxon>
    </lineage>
</organism>
<comment type="similarity">
    <text evidence="1">Belongs to the GSP E family.</text>
</comment>
<protein>
    <recommendedName>
        <fullName evidence="4">Bacterial type II secretion system protein E domain-containing protein</fullName>
    </recommendedName>
</protein>
<gene>
    <name evidence="5" type="ORF">A2556_00035</name>
</gene>
<dbReference type="GO" id="GO:0016887">
    <property type="term" value="F:ATP hydrolysis activity"/>
    <property type="evidence" value="ECO:0007669"/>
    <property type="project" value="TreeGrafter"/>
</dbReference>
<evidence type="ECO:0000256" key="3">
    <source>
        <dbReference type="ARBA" id="ARBA00022840"/>
    </source>
</evidence>
<evidence type="ECO:0000256" key="1">
    <source>
        <dbReference type="ARBA" id="ARBA00006611"/>
    </source>
</evidence>
<dbReference type="Gene3D" id="3.40.50.300">
    <property type="entry name" value="P-loop containing nucleotide triphosphate hydrolases"/>
    <property type="match status" value="1"/>
</dbReference>
<evidence type="ECO:0000313" key="5">
    <source>
        <dbReference type="EMBL" id="OHA61150.1"/>
    </source>
</evidence>
<feature type="domain" description="Bacterial type II secretion system protein E" evidence="4">
    <location>
        <begin position="1"/>
        <end position="178"/>
    </location>
</feature>
<dbReference type="Proteomes" id="UP000177140">
    <property type="component" value="Unassembled WGS sequence"/>
</dbReference>
<accession>A0A1G2QKM9</accession>
<name>A0A1G2QKM9_9BACT</name>
<dbReference type="GO" id="GO:0005524">
    <property type="term" value="F:ATP binding"/>
    <property type="evidence" value="ECO:0007669"/>
    <property type="project" value="UniProtKB-KW"/>
</dbReference>
<evidence type="ECO:0000259" key="4">
    <source>
        <dbReference type="Pfam" id="PF00437"/>
    </source>
</evidence>
<dbReference type="Pfam" id="PF00437">
    <property type="entry name" value="T2SSE"/>
    <property type="match status" value="1"/>
</dbReference>
<keyword evidence="2" id="KW-0547">Nucleotide-binding</keyword>
<dbReference type="GO" id="GO:0005886">
    <property type="term" value="C:plasma membrane"/>
    <property type="evidence" value="ECO:0007669"/>
    <property type="project" value="TreeGrafter"/>
</dbReference>
<comment type="caution">
    <text evidence="5">The sequence shown here is derived from an EMBL/GenBank/DDBJ whole genome shotgun (WGS) entry which is preliminary data.</text>
</comment>
<dbReference type="AlphaFoldDB" id="A0A1G2QKM9"/>
<dbReference type="PANTHER" id="PTHR30258">
    <property type="entry name" value="TYPE II SECRETION SYSTEM PROTEIN GSPE-RELATED"/>
    <property type="match status" value="1"/>
</dbReference>
<sequence length="180" mass="19820">MVGEIRDSETAKLAIQAALTGHLVFSTLHTNTAAGVVPRLIDMGVDPYLIPPTLVMAIGQRLVPTLCAESKKEMAIDDSIKMMIDKQFADMPAEFRSKLPPVDKMYHTASTSSCPSGTRGRTGIFEFLLMDNDIEKVILNNPVESEIYRTARSKGFLTLKEDAIMKATQGLISFEEVNKL</sequence>
<dbReference type="PANTHER" id="PTHR30258:SF3">
    <property type="entry name" value="SLL1921 PROTEIN"/>
    <property type="match status" value="1"/>
</dbReference>
<reference evidence="5 6" key="1">
    <citation type="journal article" date="2016" name="Nat. Commun.">
        <title>Thousands of microbial genomes shed light on interconnected biogeochemical processes in an aquifer system.</title>
        <authorList>
            <person name="Anantharaman K."/>
            <person name="Brown C.T."/>
            <person name="Hug L.A."/>
            <person name="Sharon I."/>
            <person name="Castelle C.J."/>
            <person name="Probst A.J."/>
            <person name="Thomas B.C."/>
            <person name="Singh A."/>
            <person name="Wilkins M.J."/>
            <person name="Karaoz U."/>
            <person name="Brodie E.L."/>
            <person name="Williams K.H."/>
            <person name="Hubbard S.S."/>
            <person name="Banfield J.F."/>
        </authorList>
    </citation>
    <scope>NUCLEOTIDE SEQUENCE [LARGE SCALE GENOMIC DNA]</scope>
</reference>
<dbReference type="InterPro" id="IPR001482">
    <property type="entry name" value="T2SS/T4SS_dom"/>
</dbReference>